<feature type="transmembrane region" description="Helical" evidence="7">
    <location>
        <begin position="98"/>
        <end position="121"/>
    </location>
</feature>
<dbReference type="Pfam" id="PF00375">
    <property type="entry name" value="SDF"/>
    <property type="match status" value="1"/>
</dbReference>
<dbReference type="InterPro" id="IPR001991">
    <property type="entry name" value="Na-dicarboxylate_symporter"/>
</dbReference>
<dbReference type="InterPro" id="IPR036458">
    <property type="entry name" value="Na:dicarbo_symporter_sf"/>
</dbReference>
<evidence type="ECO:0000313" key="9">
    <source>
        <dbReference type="Proteomes" id="UP001595528"/>
    </source>
</evidence>
<feature type="transmembrane region" description="Helical" evidence="7">
    <location>
        <begin position="21"/>
        <end position="41"/>
    </location>
</feature>
<protein>
    <submittedName>
        <fullName evidence="8">Dicarboxylate/amino acid:cation symporter</fullName>
    </submittedName>
</protein>
<keyword evidence="9" id="KW-1185">Reference proteome</keyword>
<dbReference type="EMBL" id="JBHRTR010000034">
    <property type="protein sequence ID" value="MFC3229588.1"/>
    <property type="molecule type" value="Genomic_DNA"/>
</dbReference>
<gene>
    <name evidence="8" type="ORF">ACFOGJ_20235</name>
</gene>
<evidence type="ECO:0000256" key="1">
    <source>
        <dbReference type="ARBA" id="ARBA00004651"/>
    </source>
</evidence>
<dbReference type="SUPFAM" id="SSF118215">
    <property type="entry name" value="Proton glutamate symport protein"/>
    <property type="match status" value="1"/>
</dbReference>
<comment type="subcellular location">
    <subcellularLocation>
        <location evidence="1">Cell membrane</location>
        <topology evidence="1">Multi-pass membrane protein</topology>
    </subcellularLocation>
</comment>
<comment type="caution">
    <text evidence="8">The sequence shown here is derived from an EMBL/GenBank/DDBJ whole genome shotgun (WGS) entry which is preliminary data.</text>
</comment>
<dbReference type="RefSeq" id="WP_379903933.1">
    <property type="nucleotide sequence ID" value="NZ_JBHRTR010000034.1"/>
</dbReference>
<proteinExistence type="predicted"/>
<keyword evidence="4 7" id="KW-0812">Transmembrane</keyword>
<evidence type="ECO:0000256" key="6">
    <source>
        <dbReference type="ARBA" id="ARBA00023136"/>
    </source>
</evidence>
<evidence type="ECO:0000256" key="2">
    <source>
        <dbReference type="ARBA" id="ARBA00022448"/>
    </source>
</evidence>
<dbReference type="Gene3D" id="1.10.3860.10">
    <property type="entry name" value="Sodium:dicarboxylate symporter"/>
    <property type="match status" value="1"/>
</dbReference>
<reference evidence="9" key="1">
    <citation type="journal article" date="2019" name="Int. J. Syst. Evol. Microbiol.">
        <title>The Global Catalogue of Microorganisms (GCM) 10K type strain sequencing project: providing services to taxonomists for standard genome sequencing and annotation.</title>
        <authorList>
            <consortium name="The Broad Institute Genomics Platform"/>
            <consortium name="The Broad Institute Genome Sequencing Center for Infectious Disease"/>
            <person name="Wu L."/>
            <person name="Ma J."/>
        </authorList>
    </citation>
    <scope>NUCLEOTIDE SEQUENCE [LARGE SCALE GENOMIC DNA]</scope>
    <source>
        <strain evidence="9">KCTC 42964</strain>
    </source>
</reference>
<feature type="transmembrane region" description="Helical" evidence="7">
    <location>
        <begin position="280"/>
        <end position="303"/>
    </location>
</feature>
<feature type="transmembrane region" description="Helical" evidence="7">
    <location>
        <begin position="315"/>
        <end position="340"/>
    </location>
</feature>
<feature type="transmembrane region" description="Helical" evidence="7">
    <location>
        <begin position="245"/>
        <end position="268"/>
    </location>
</feature>
<evidence type="ECO:0000256" key="4">
    <source>
        <dbReference type="ARBA" id="ARBA00022692"/>
    </source>
</evidence>
<evidence type="ECO:0000256" key="7">
    <source>
        <dbReference type="SAM" id="Phobius"/>
    </source>
</evidence>
<evidence type="ECO:0000256" key="3">
    <source>
        <dbReference type="ARBA" id="ARBA00022475"/>
    </source>
</evidence>
<dbReference type="PANTHER" id="PTHR42865:SF7">
    <property type="entry name" value="PROTON_GLUTAMATE-ASPARTATE SYMPORTER"/>
    <property type="match status" value="1"/>
</dbReference>
<sequence length="431" mass="44309">MEPAVHLQHQRFRLRAWIRTRLWAQVIAGLLAGLGLGTLLGPDVGWLPPATAEVVGRWLALPGQLFLGLIAMVLVPLIFASVVGGLTGAGSGRELRQVGLRFAAFVGVTTLAAAWIGIFLADWLQPGAPLAGTLRLPPQSADDGTVFDLGLIPGAIANVVPTNPTAAIVDGDMLAVVVLAVLVGIAATQVDRDKVGPFLGLLDALLSISMTVVKWAMFLAPWAVLGLMAQLVMRTGLQTVVGMSAYVGTVLLGLALLMLVYMAVLMAAGTRPVTFLREAGGTLLLAFSTSSSSAIMPMTIGTAKRLGVPERIGNLVVPLGATMNMAGTALYQSVAILFLAQMSGVDLGFAKIALITTTLVASSIGAPGTPGVSIAILMSVAAAAGIPAEGVVIILGVDRILDMCRTTVNVSGDLVACLLLRHRAAAAGIPA</sequence>
<keyword evidence="5 7" id="KW-1133">Transmembrane helix</keyword>
<dbReference type="PRINTS" id="PR00173">
    <property type="entry name" value="EDTRNSPORT"/>
</dbReference>
<keyword evidence="3" id="KW-1003">Cell membrane</keyword>
<name>A0ABV7L5H0_9PROT</name>
<feature type="transmembrane region" description="Helical" evidence="7">
    <location>
        <begin position="372"/>
        <end position="397"/>
    </location>
</feature>
<dbReference type="Proteomes" id="UP001595528">
    <property type="component" value="Unassembled WGS sequence"/>
</dbReference>
<feature type="transmembrane region" description="Helical" evidence="7">
    <location>
        <begin position="61"/>
        <end position="86"/>
    </location>
</feature>
<keyword evidence="6 7" id="KW-0472">Membrane</keyword>
<evidence type="ECO:0000313" key="8">
    <source>
        <dbReference type="EMBL" id="MFC3229588.1"/>
    </source>
</evidence>
<organism evidence="8 9">
    <name type="scientific">Marinibaculum pumilum</name>
    <dbReference type="NCBI Taxonomy" id="1766165"/>
    <lineage>
        <taxon>Bacteria</taxon>
        <taxon>Pseudomonadati</taxon>
        <taxon>Pseudomonadota</taxon>
        <taxon>Alphaproteobacteria</taxon>
        <taxon>Rhodospirillales</taxon>
        <taxon>Rhodospirillaceae</taxon>
        <taxon>Marinibaculum</taxon>
    </lineage>
</organism>
<feature type="transmembrane region" description="Helical" evidence="7">
    <location>
        <begin position="173"/>
        <end position="190"/>
    </location>
</feature>
<feature type="transmembrane region" description="Helical" evidence="7">
    <location>
        <begin position="347"/>
        <end position="366"/>
    </location>
</feature>
<keyword evidence="2" id="KW-0813">Transport</keyword>
<feature type="transmembrane region" description="Helical" evidence="7">
    <location>
        <begin position="202"/>
        <end position="225"/>
    </location>
</feature>
<accession>A0ABV7L5H0</accession>
<evidence type="ECO:0000256" key="5">
    <source>
        <dbReference type="ARBA" id="ARBA00022989"/>
    </source>
</evidence>
<dbReference type="PANTHER" id="PTHR42865">
    <property type="entry name" value="PROTON/GLUTAMATE-ASPARTATE SYMPORTER"/>
    <property type="match status" value="1"/>
</dbReference>